<keyword evidence="2" id="KW-1185">Reference proteome</keyword>
<proteinExistence type="predicted"/>
<sequence>MRLQTLAITYPNLKCIESAMIVHTEFLARPFRAAPSINKMTLFALWNCPNPGSALEKLTSLDFRASVLDYGELVKNLLMCPNLETFKYEAGRAEIWDDHFSLPQAQQAILAHELRLKFLRLSTAHGAQHRSEELDWGPKYAPEMQEILAENCQLCLRPGDSFLSNM</sequence>
<reference evidence="1" key="2">
    <citation type="submission" date="2023-05" db="EMBL/GenBank/DDBJ databases">
        <authorList>
            <consortium name="Lawrence Berkeley National Laboratory"/>
            <person name="Steindorff A."/>
            <person name="Hensen N."/>
            <person name="Bonometti L."/>
            <person name="Westerberg I."/>
            <person name="Brannstrom I.O."/>
            <person name="Guillou S."/>
            <person name="Cros-Aarteil S."/>
            <person name="Calhoun S."/>
            <person name="Haridas S."/>
            <person name="Kuo A."/>
            <person name="Mondo S."/>
            <person name="Pangilinan J."/>
            <person name="Riley R."/>
            <person name="Labutti K."/>
            <person name="Andreopoulos B."/>
            <person name="Lipzen A."/>
            <person name="Chen C."/>
            <person name="Yanf M."/>
            <person name="Daum C."/>
            <person name="Ng V."/>
            <person name="Clum A."/>
            <person name="Ohm R."/>
            <person name="Martin F."/>
            <person name="Silar P."/>
            <person name="Natvig D."/>
            <person name="Lalanne C."/>
            <person name="Gautier V."/>
            <person name="Ament-Velasquez S.L."/>
            <person name="Kruys A."/>
            <person name="Hutchinson M.I."/>
            <person name="Powell A.J."/>
            <person name="Barry K."/>
            <person name="Miller A.N."/>
            <person name="Grigoriev I.V."/>
            <person name="Debuchy R."/>
            <person name="Gladieux P."/>
            <person name="Thoren M.H."/>
            <person name="Johannesson H."/>
        </authorList>
    </citation>
    <scope>NUCLEOTIDE SEQUENCE</scope>
    <source>
        <strain evidence="1">CBS 731.68</strain>
    </source>
</reference>
<protein>
    <submittedName>
        <fullName evidence="1">Uncharacterized protein</fullName>
    </submittedName>
</protein>
<comment type="caution">
    <text evidence="1">The sequence shown here is derived from an EMBL/GenBank/DDBJ whole genome shotgun (WGS) entry which is preliminary data.</text>
</comment>
<reference evidence="1" key="1">
    <citation type="journal article" date="2023" name="Mol. Phylogenet. Evol.">
        <title>Genome-scale phylogeny and comparative genomics of the fungal order Sordariales.</title>
        <authorList>
            <person name="Hensen N."/>
            <person name="Bonometti L."/>
            <person name="Westerberg I."/>
            <person name="Brannstrom I.O."/>
            <person name="Guillou S."/>
            <person name="Cros-Aarteil S."/>
            <person name="Calhoun S."/>
            <person name="Haridas S."/>
            <person name="Kuo A."/>
            <person name="Mondo S."/>
            <person name="Pangilinan J."/>
            <person name="Riley R."/>
            <person name="LaButti K."/>
            <person name="Andreopoulos B."/>
            <person name="Lipzen A."/>
            <person name="Chen C."/>
            <person name="Yan M."/>
            <person name="Daum C."/>
            <person name="Ng V."/>
            <person name="Clum A."/>
            <person name="Steindorff A."/>
            <person name="Ohm R.A."/>
            <person name="Martin F."/>
            <person name="Silar P."/>
            <person name="Natvig D.O."/>
            <person name="Lalanne C."/>
            <person name="Gautier V."/>
            <person name="Ament-Velasquez S.L."/>
            <person name="Kruys A."/>
            <person name="Hutchinson M.I."/>
            <person name="Powell A.J."/>
            <person name="Barry K."/>
            <person name="Miller A.N."/>
            <person name="Grigoriev I.V."/>
            <person name="Debuchy R."/>
            <person name="Gladieux P."/>
            <person name="Hiltunen Thoren M."/>
            <person name="Johannesson H."/>
        </authorList>
    </citation>
    <scope>NUCLEOTIDE SEQUENCE</scope>
    <source>
        <strain evidence="1">CBS 731.68</strain>
    </source>
</reference>
<evidence type="ECO:0000313" key="1">
    <source>
        <dbReference type="EMBL" id="KAK4123296.1"/>
    </source>
</evidence>
<dbReference type="EMBL" id="MU853229">
    <property type="protein sequence ID" value="KAK4123296.1"/>
    <property type="molecule type" value="Genomic_DNA"/>
</dbReference>
<accession>A0AAN6U010</accession>
<dbReference type="AlphaFoldDB" id="A0AAN6U010"/>
<name>A0AAN6U010_9PEZI</name>
<evidence type="ECO:0000313" key="2">
    <source>
        <dbReference type="Proteomes" id="UP001302602"/>
    </source>
</evidence>
<organism evidence="1 2">
    <name type="scientific">Parathielavia appendiculata</name>
    <dbReference type="NCBI Taxonomy" id="2587402"/>
    <lineage>
        <taxon>Eukaryota</taxon>
        <taxon>Fungi</taxon>
        <taxon>Dikarya</taxon>
        <taxon>Ascomycota</taxon>
        <taxon>Pezizomycotina</taxon>
        <taxon>Sordariomycetes</taxon>
        <taxon>Sordariomycetidae</taxon>
        <taxon>Sordariales</taxon>
        <taxon>Chaetomiaceae</taxon>
        <taxon>Parathielavia</taxon>
    </lineage>
</organism>
<gene>
    <name evidence="1" type="ORF">N657DRAFT_681407</name>
</gene>
<dbReference type="Proteomes" id="UP001302602">
    <property type="component" value="Unassembled WGS sequence"/>
</dbReference>
<dbReference type="RefSeq" id="XP_062647067.1">
    <property type="nucleotide sequence ID" value="XM_062796380.1"/>
</dbReference>
<dbReference type="GeneID" id="87833148"/>